<accession>A0ABN2ZX19</accession>
<dbReference type="InterPro" id="IPR029063">
    <property type="entry name" value="SAM-dependent_MTases_sf"/>
</dbReference>
<dbReference type="RefSeq" id="WP_344467440.1">
    <property type="nucleotide sequence ID" value="NZ_BAAANT010000026.1"/>
</dbReference>
<evidence type="ECO:0000313" key="3">
    <source>
        <dbReference type="EMBL" id="GAA2149407.1"/>
    </source>
</evidence>
<evidence type="ECO:0000313" key="4">
    <source>
        <dbReference type="Proteomes" id="UP001422759"/>
    </source>
</evidence>
<dbReference type="InterPro" id="IPR013216">
    <property type="entry name" value="Methyltransf_11"/>
</dbReference>
<organism evidence="3 4">
    <name type="scientific">Kitasatospora kazusensis</name>
    <dbReference type="NCBI Taxonomy" id="407974"/>
    <lineage>
        <taxon>Bacteria</taxon>
        <taxon>Bacillati</taxon>
        <taxon>Actinomycetota</taxon>
        <taxon>Actinomycetes</taxon>
        <taxon>Kitasatosporales</taxon>
        <taxon>Streptomycetaceae</taxon>
        <taxon>Kitasatospora</taxon>
    </lineage>
</organism>
<comment type="caution">
    <text evidence="3">The sequence shown here is derived from an EMBL/GenBank/DDBJ whole genome shotgun (WGS) entry which is preliminary data.</text>
</comment>
<evidence type="ECO:0000256" key="1">
    <source>
        <dbReference type="SAM" id="MobiDB-lite"/>
    </source>
</evidence>
<sequence>MASTQVGGTTAQRPRTHGGGGAHSRARDWAEIQERMLVPLYQAVYDRLEVGPATSLLGLGCRSGLALLLAAERGAQVSGAEPETELRELAQGRGLPVSADGYEAHGERTATALPRTAHSLVTVFDQLPGTEDPAPLMAEAARRTLRGGQVVLAGWGPPERCESASVLDVAHRRAHRGAGRAPSAPFALSRPGALEALLAGAALRPAGSGLVSCPFAYADLESAVRGMLSTGLYRTAVEDSGQAVVAKELEEALQPYVRPDASVRMANVFRYVVGDKLR</sequence>
<feature type="region of interest" description="Disordered" evidence="1">
    <location>
        <begin position="1"/>
        <end position="25"/>
    </location>
</feature>
<gene>
    <name evidence="3" type="ORF">GCM10009760_42530</name>
</gene>
<reference evidence="3 4" key="1">
    <citation type="journal article" date="2019" name="Int. J. Syst. Evol. Microbiol.">
        <title>The Global Catalogue of Microorganisms (GCM) 10K type strain sequencing project: providing services to taxonomists for standard genome sequencing and annotation.</title>
        <authorList>
            <consortium name="The Broad Institute Genomics Platform"/>
            <consortium name="The Broad Institute Genome Sequencing Center for Infectious Disease"/>
            <person name="Wu L."/>
            <person name="Ma J."/>
        </authorList>
    </citation>
    <scope>NUCLEOTIDE SEQUENCE [LARGE SCALE GENOMIC DNA]</scope>
    <source>
        <strain evidence="3 4">JCM 14560</strain>
    </source>
</reference>
<dbReference type="SUPFAM" id="SSF53335">
    <property type="entry name" value="S-adenosyl-L-methionine-dependent methyltransferases"/>
    <property type="match status" value="1"/>
</dbReference>
<evidence type="ECO:0000259" key="2">
    <source>
        <dbReference type="Pfam" id="PF08241"/>
    </source>
</evidence>
<dbReference type="Pfam" id="PF08241">
    <property type="entry name" value="Methyltransf_11"/>
    <property type="match status" value="1"/>
</dbReference>
<feature type="compositionally biased region" description="Polar residues" evidence="1">
    <location>
        <begin position="1"/>
        <end position="13"/>
    </location>
</feature>
<name>A0ABN2ZX19_9ACTN</name>
<feature type="domain" description="Methyltransferase type 11" evidence="2">
    <location>
        <begin position="57"/>
        <end position="151"/>
    </location>
</feature>
<keyword evidence="4" id="KW-1185">Reference proteome</keyword>
<dbReference type="Proteomes" id="UP001422759">
    <property type="component" value="Unassembled WGS sequence"/>
</dbReference>
<protein>
    <recommendedName>
        <fullName evidence="2">Methyltransferase type 11 domain-containing protein</fullName>
    </recommendedName>
</protein>
<proteinExistence type="predicted"/>
<dbReference type="Gene3D" id="3.40.50.150">
    <property type="entry name" value="Vaccinia Virus protein VP39"/>
    <property type="match status" value="1"/>
</dbReference>
<dbReference type="EMBL" id="BAAANT010000026">
    <property type="protein sequence ID" value="GAA2149407.1"/>
    <property type="molecule type" value="Genomic_DNA"/>
</dbReference>